<dbReference type="EnsemblMetazoa" id="AQUA015140-RA">
    <property type="protein sequence ID" value="AQUA015140-PA"/>
    <property type="gene ID" value="AQUA015140"/>
</dbReference>
<name>A0A182XTK2_ANOQN</name>
<dbReference type="STRING" id="34691.A0A182XTK2"/>
<dbReference type="AlphaFoldDB" id="A0A182XTK2"/>
<dbReference type="VEuPathDB" id="VectorBase:AQUA015140"/>
<reference evidence="2" key="1">
    <citation type="submission" date="2020-05" db="UniProtKB">
        <authorList>
            <consortium name="EnsemblMetazoa"/>
        </authorList>
    </citation>
    <scope>IDENTIFICATION</scope>
    <source>
        <strain evidence="2">SANGQUA</strain>
    </source>
</reference>
<accession>A0A182XTK2</accession>
<protein>
    <submittedName>
        <fullName evidence="2">Uncharacterized protein</fullName>
    </submittedName>
</protein>
<evidence type="ECO:0000313" key="2">
    <source>
        <dbReference type="EnsemblMetazoa" id="AQUA015140-PA"/>
    </source>
</evidence>
<evidence type="ECO:0000256" key="1">
    <source>
        <dbReference type="SAM" id="MobiDB-lite"/>
    </source>
</evidence>
<organism evidence="2 3">
    <name type="scientific">Anopheles quadriannulatus</name>
    <name type="common">Mosquito</name>
    <dbReference type="NCBI Taxonomy" id="34691"/>
    <lineage>
        <taxon>Eukaryota</taxon>
        <taxon>Metazoa</taxon>
        <taxon>Ecdysozoa</taxon>
        <taxon>Arthropoda</taxon>
        <taxon>Hexapoda</taxon>
        <taxon>Insecta</taxon>
        <taxon>Pterygota</taxon>
        <taxon>Neoptera</taxon>
        <taxon>Endopterygota</taxon>
        <taxon>Diptera</taxon>
        <taxon>Nematocera</taxon>
        <taxon>Culicoidea</taxon>
        <taxon>Culicidae</taxon>
        <taxon>Anophelinae</taxon>
        <taxon>Anopheles</taxon>
    </lineage>
</organism>
<feature type="compositionally biased region" description="Polar residues" evidence="1">
    <location>
        <begin position="134"/>
        <end position="159"/>
    </location>
</feature>
<keyword evidence="3" id="KW-1185">Reference proteome</keyword>
<feature type="region of interest" description="Disordered" evidence="1">
    <location>
        <begin position="91"/>
        <end position="176"/>
    </location>
</feature>
<evidence type="ECO:0000313" key="3">
    <source>
        <dbReference type="Proteomes" id="UP000076407"/>
    </source>
</evidence>
<proteinExistence type="predicted"/>
<sequence>MTLFLSDLDGGSITKHSLTGTSVTSTNDISLTSYDRTCDIFRLQASGQHPSSRDPPPAGTTSAVLLFDQLAAQLSDEELSSYGAAVELMLDDEEDDGAAEAENPVQRTKERDTGDDVSLVPEESRETELDPMEQSATDPSPNGQTNPTIMLHSPGQQQPAVDEEDEDELTEKQLSF</sequence>
<dbReference type="Proteomes" id="UP000076407">
    <property type="component" value="Unassembled WGS sequence"/>
</dbReference>